<evidence type="ECO:0000313" key="3">
    <source>
        <dbReference type="Proteomes" id="UP000676310"/>
    </source>
</evidence>
<reference evidence="2" key="1">
    <citation type="submission" date="2021-05" db="EMBL/GenBank/DDBJ databases">
        <authorList>
            <person name="Stam R."/>
        </authorList>
    </citation>
    <scope>NUCLEOTIDE SEQUENCE</scope>
    <source>
        <strain evidence="2">CS162</strain>
    </source>
</reference>
<protein>
    <submittedName>
        <fullName evidence="2">Uncharacterized protein</fullName>
    </submittedName>
</protein>
<dbReference type="Proteomes" id="UP000676310">
    <property type="component" value="Unassembled WGS sequence"/>
</dbReference>
<dbReference type="AlphaFoldDB" id="A0A8J2HWS0"/>
<feature type="compositionally biased region" description="Polar residues" evidence="1">
    <location>
        <begin position="185"/>
        <end position="194"/>
    </location>
</feature>
<dbReference type="GeneID" id="67013625"/>
<name>A0A8J2HWS0_9PLEO</name>
<accession>A0A8J2HWS0</accession>
<proteinExistence type="predicted"/>
<dbReference type="RefSeq" id="XP_043165742.1">
    <property type="nucleotide sequence ID" value="XM_043309807.1"/>
</dbReference>
<gene>
    <name evidence="2" type="ORF">ALTATR162_LOCUS2205</name>
</gene>
<feature type="region of interest" description="Disordered" evidence="1">
    <location>
        <begin position="220"/>
        <end position="244"/>
    </location>
</feature>
<comment type="caution">
    <text evidence="2">The sequence shown here is derived from an EMBL/GenBank/DDBJ whole genome shotgun (WGS) entry which is preliminary data.</text>
</comment>
<feature type="region of interest" description="Disordered" evidence="1">
    <location>
        <begin position="405"/>
        <end position="427"/>
    </location>
</feature>
<evidence type="ECO:0000256" key="1">
    <source>
        <dbReference type="SAM" id="MobiDB-lite"/>
    </source>
</evidence>
<organism evidence="2 3">
    <name type="scientific">Alternaria atra</name>
    <dbReference type="NCBI Taxonomy" id="119953"/>
    <lineage>
        <taxon>Eukaryota</taxon>
        <taxon>Fungi</taxon>
        <taxon>Dikarya</taxon>
        <taxon>Ascomycota</taxon>
        <taxon>Pezizomycotina</taxon>
        <taxon>Dothideomycetes</taxon>
        <taxon>Pleosporomycetidae</taxon>
        <taxon>Pleosporales</taxon>
        <taxon>Pleosporineae</taxon>
        <taxon>Pleosporaceae</taxon>
        <taxon>Alternaria</taxon>
        <taxon>Alternaria sect. Ulocladioides</taxon>
    </lineage>
</organism>
<dbReference type="EMBL" id="CAJRGZ010000015">
    <property type="protein sequence ID" value="CAG5148477.1"/>
    <property type="molecule type" value="Genomic_DNA"/>
</dbReference>
<feature type="compositionally biased region" description="Basic and acidic residues" evidence="1">
    <location>
        <begin position="409"/>
        <end position="427"/>
    </location>
</feature>
<keyword evidence="3" id="KW-1185">Reference proteome</keyword>
<dbReference type="OrthoDB" id="3692888at2759"/>
<feature type="region of interest" description="Disordered" evidence="1">
    <location>
        <begin position="1"/>
        <end position="47"/>
    </location>
</feature>
<feature type="compositionally biased region" description="Polar residues" evidence="1">
    <location>
        <begin position="1"/>
        <end position="16"/>
    </location>
</feature>
<sequence length="592" mass="66099">MAPNSNLTSSHQTANQRLYRRSVASPYSPFGSPTPLPATPPQPQDPPICDLFATLLFNRQKAYQTRSCVPPAPPSALFAEAEKITPTKRHAEVQIQHTSPISSKPHVHKEEEGYTLQDHVPLPGNWKPAMLSKTPTVNRKRGRPAKQTPAKDAGKTTTEKPRKRAAPARVLPRAAKRQKPEANTKQKLNHTGSMGHSMTTALMAKSDEDIEIITISDSEDEGYKPTRRGGIGHKEGGNADFGAPKINIHEEEDDVKPDIPTLAANPESIQPALMRSPFVPLDQAPRWAFSGPDASESESDLHTGPSRNLLQNNMACAEAEHTKEKEQLSLELDAARAELENVKRLHEKEEGDKELMQVRSSNITRQEMQRLQNELETERISLRAAVRERDQLRIDIDNSNARNNQLARELQEEKRLRDSERKEHESILEDVMKSKEPTSDSANDFLITENERLRTENANFGAAATAARGPPMPQSIFTSPSSELSQQCPYPSIFAAELSQPSQLLSPAPSSVTSYALTTTEERKEENIRKTYIRVKRRFDNLHVAAGNLTNCTRGMDLSSFGQFGQYLRQLKRALDEDAKKSVEKKEDEDAK</sequence>
<feature type="compositionally biased region" description="Pro residues" evidence="1">
    <location>
        <begin position="32"/>
        <end position="46"/>
    </location>
</feature>
<evidence type="ECO:0000313" key="2">
    <source>
        <dbReference type="EMBL" id="CAG5148477.1"/>
    </source>
</evidence>
<feature type="region of interest" description="Disordered" evidence="1">
    <location>
        <begin position="131"/>
        <end position="194"/>
    </location>
</feature>